<evidence type="ECO:0000313" key="2">
    <source>
        <dbReference type="EMBL" id="ERH22941.1"/>
    </source>
</evidence>
<dbReference type="HOGENOM" id="CLU_1771895_0_0_11"/>
<dbReference type="RefSeq" id="WP_021608619.1">
    <property type="nucleotide sequence ID" value="NZ_KE951897.1"/>
</dbReference>
<dbReference type="PANTHER" id="PTHR12149">
    <property type="entry name" value="FRUCTOSAMINE 3 KINASE-RELATED PROTEIN"/>
    <property type="match status" value="1"/>
</dbReference>
<reference evidence="2 3" key="1">
    <citation type="submission" date="2013-08" db="EMBL/GenBank/DDBJ databases">
        <authorList>
            <person name="Weinstock G."/>
            <person name="Sodergren E."/>
            <person name="Wylie T."/>
            <person name="Fulton L."/>
            <person name="Fulton R."/>
            <person name="Fronick C."/>
            <person name="O'Laughlin M."/>
            <person name="Godfrey J."/>
            <person name="Miner T."/>
            <person name="Herter B."/>
            <person name="Appelbaum E."/>
            <person name="Cordes M."/>
            <person name="Lek S."/>
            <person name="Wollam A."/>
            <person name="Pepin K.H."/>
            <person name="Palsikar V.B."/>
            <person name="Mitreva M."/>
            <person name="Wilson R.K."/>
        </authorList>
    </citation>
    <scope>NUCLEOTIDE SEQUENCE [LARGE SCALE GENOMIC DNA]</scope>
    <source>
        <strain evidence="2 3">F0542</strain>
    </source>
</reference>
<evidence type="ECO:0000313" key="3">
    <source>
        <dbReference type="Proteomes" id="UP000016536"/>
    </source>
</evidence>
<feature type="region of interest" description="Disordered" evidence="1">
    <location>
        <begin position="27"/>
        <end position="60"/>
    </location>
</feature>
<dbReference type="Gene3D" id="1.10.510.10">
    <property type="entry name" value="Transferase(Phosphotransferase) domain 1"/>
    <property type="match status" value="1"/>
</dbReference>
<dbReference type="InterPro" id="IPR016477">
    <property type="entry name" value="Fructo-/Ketosamine-3-kinase"/>
</dbReference>
<feature type="non-terminal residue" evidence="2">
    <location>
        <position position="1"/>
    </location>
</feature>
<comment type="caution">
    <text evidence="2">The sequence shown here is derived from an EMBL/GenBank/DDBJ whole genome shotgun (WGS) entry which is preliminary data.</text>
</comment>
<dbReference type="PATRIC" id="fig|1321818.3.peg.1698"/>
<accession>U1QLD7</accession>
<dbReference type="Pfam" id="PF03881">
    <property type="entry name" value="Fructosamin_kin"/>
    <property type="match status" value="1"/>
</dbReference>
<sequence length="146" mass="15525">RVAVARTHGDLWCGNVLWTPADEAAQWAPPRAGLGPQEPAPGESRGGGEGRGDRRGGGSVGRSTVVGVLIDPMAQGAHAETDLAALGVFGQRYLDRIYAAYHEVSPLAADWRERVGLHSWHIIMIHAFLFGGGYGGEAVAVARRYL</sequence>
<evidence type="ECO:0000256" key="1">
    <source>
        <dbReference type="SAM" id="MobiDB-lite"/>
    </source>
</evidence>
<proteinExistence type="predicted"/>
<evidence type="ECO:0008006" key="4">
    <source>
        <dbReference type="Google" id="ProtNLM"/>
    </source>
</evidence>
<dbReference type="AlphaFoldDB" id="U1QLD7"/>
<name>U1QLD7_9ACTO</name>
<protein>
    <recommendedName>
        <fullName evidence="4">Fructosamine kinase</fullName>
    </recommendedName>
</protein>
<feature type="compositionally biased region" description="Basic and acidic residues" evidence="1">
    <location>
        <begin position="46"/>
        <end position="56"/>
    </location>
</feature>
<dbReference type="Proteomes" id="UP000016536">
    <property type="component" value="Unassembled WGS sequence"/>
</dbReference>
<dbReference type="InterPro" id="IPR011009">
    <property type="entry name" value="Kinase-like_dom_sf"/>
</dbReference>
<dbReference type="PANTHER" id="PTHR12149:SF8">
    <property type="entry name" value="PROTEIN-RIBULOSAMINE 3-KINASE"/>
    <property type="match status" value="1"/>
</dbReference>
<organism evidence="2 3">
    <name type="scientific">Actinomyces johnsonii F0542</name>
    <dbReference type="NCBI Taxonomy" id="1321818"/>
    <lineage>
        <taxon>Bacteria</taxon>
        <taxon>Bacillati</taxon>
        <taxon>Actinomycetota</taxon>
        <taxon>Actinomycetes</taxon>
        <taxon>Actinomycetales</taxon>
        <taxon>Actinomycetaceae</taxon>
        <taxon>Actinomyces</taxon>
    </lineage>
</organism>
<gene>
    <name evidence="2" type="ORF">HMPREF1979_02020</name>
</gene>
<dbReference type="SUPFAM" id="SSF56112">
    <property type="entry name" value="Protein kinase-like (PK-like)"/>
    <property type="match status" value="1"/>
</dbReference>
<keyword evidence="3" id="KW-1185">Reference proteome</keyword>
<dbReference type="EMBL" id="AWSE01000116">
    <property type="protein sequence ID" value="ERH22941.1"/>
    <property type="molecule type" value="Genomic_DNA"/>
</dbReference>